<dbReference type="Pfam" id="PF23209">
    <property type="entry name" value="IDM1_C"/>
    <property type="match status" value="1"/>
</dbReference>
<protein>
    <recommendedName>
        <fullName evidence="11">PHD-type domain-containing protein</fullName>
    </recommendedName>
</protein>
<evidence type="ECO:0000256" key="2">
    <source>
        <dbReference type="ARBA" id="ARBA00022723"/>
    </source>
</evidence>
<keyword evidence="4" id="KW-0862">Zinc</keyword>
<gene>
    <name evidence="9" type="ORF">VNO80_20668</name>
</gene>
<dbReference type="Gene3D" id="3.30.40.10">
    <property type="entry name" value="Zinc/RING finger domain, C3HC4 (zinc finger)"/>
    <property type="match status" value="1"/>
</dbReference>
<dbReference type="Pfam" id="PF23011">
    <property type="entry name" value="PHD-1st_NSD"/>
    <property type="match status" value="1"/>
</dbReference>
<organism evidence="9 10">
    <name type="scientific">Phaseolus coccineus</name>
    <name type="common">Scarlet runner bean</name>
    <name type="synonym">Phaseolus multiflorus</name>
    <dbReference type="NCBI Taxonomy" id="3886"/>
    <lineage>
        <taxon>Eukaryota</taxon>
        <taxon>Viridiplantae</taxon>
        <taxon>Streptophyta</taxon>
        <taxon>Embryophyta</taxon>
        <taxon>Tracheophyta</taxon>
        <taxon>Spermatophyta</taxon>
        <taxon>Magnoliopsida</taxon>
        <taxon>eudicotyledons</taxon>
        <taxon>Gunneridae</taxon>
        <taxon>Pentapetalae</taxon>
        <taxon>rosids</taxon>
        <taxon>fabids</taxon>
        <taxon>Fabales</taxon>
        <taxon>Fabaceae</taxon>
        <taxon>Papilionoideae</taxon>
        <taxon>50 kb inversion clade</taxon>
        <taxon>NPAAA clade</taxon>
        <taxon>indigoferoid/millettioid clade</taxon>
        <taxon>Phaseoleae</taxon>
        <taxon>Phaseolus</taxon>
    </lineage>
</organism>
<feature type="domain" description="PHD-type" evidence="7">
    <location>
        <begin position="468"/>
        <end position="513"/>
    </location>
</feature>
<dbReference type="InterPro" id="IPR016181">
    <property type="entry name" value="Acyl_CoA_acyltransferase"/>
</dbReference>
<evidence type="ECO:0000256" key="3">
    <source>
        <dbReference type="ARBA" id="ARBA00022771"/>
    </source>
</evidence>
<proteinExistence type="predicted"/>
<dbReference type="InterPro" id="IPR042163">
    <property type="entry name" value="PHF12"/>
</dbReference>
<keyword evidence="2" id="KW-0479">Metal-binding</keyword>
<dbReference type="AlphaFoldDB" id="A0AAN9M639"/>
<dbReference type="InterPro" id="IPR014002">
    <property type="entry name" value="Agenet_dom_plant"/>
</dbReference>
<dbReference type="Proteomes" id="UP001374584">
    <property type="component" value="Unassembled WGS sequence"/>
</dbReference>
<dbReference type="GO" id="GO:0016747">
    <property type="term" value="F:acyltransferase activity, transferring groups other than amino-acyl groups"/>
    <property type="evidence" value="ECO:0007669"/>
    <property type="project" value="InterPro"/>
</dbReference>
<evidence type="ECO:0000313" key="10">
    <source>
        <dbReference type="Proteomes" id="UP001374584"/>
    </source>
</evidence>
<evidence type="ECO:0000313" key="9">
    <source>
        <dbReference type="EMBL" id="KAK7346153.1"/>
    </source>
</evidence>
<feature type="domain" description="N-acetyltransferase" evidence="8">
    <location>
        <begin position="614"/>
        <end position="774"/>
    </location>
</feature>
<evidence type="ECO:0000259" key="7">
    <source>
        <dbReference type="PROSITE" id="PS50016"/>
    </source>
</evidence>
<dbReference type="SMART" id="SM00743">
    <property type="entry name" value="Agenet"/>
    <property type="match status" value="2"/>
</dbReference>
<comment type="subcellular location">
    <subcellularLocation>
        <location evidence="1">Nucleus</location>
    </subcellularLocation>
</comment>
<comment type="caution">
    <text evidence="9">The sequence shown here is derived from an EMBL/GenBank/DDBJ whole genome shotgun (WGS) entry which is preliminary data.</text>
</comment>
<dbReference type="InterPro" id="IPR056511">
    <property type="entry name" value="IDM1_C"/>
</dbReference>
<evidence type="ECO:0000256" key="1">
    <source>
        <dbReference type="ARBA" id="ARBA00004123"/>
    </source>
</evidence>
<accession>A0AAN9M639</accession>
<dbReference type="GO" id="GO:0008270">
    <property type="term" value="F:zinc ion binding"/>
    <property type="evidence" value="ECO:0007669"/>
    <property type="project" value="UniProtKB-KW"/>
</dbReference>
<dbReference type="SUPFAM" id="SSF57903">
    <property type="entry name" value="FYVE/PHD zinc finger"/>
    <property type="match status" value="1"/>
</dbReference>
<dbReference type="GO" id="GO:0005634">
    <property type="term" value="C:nucleus"/>
    <property type="evidence" value="ECO:0007669"/>
    <property type="project" value="UniProtKB-SubCell"/>
</dbReference>
<dbReference type="Pfam" id="PF05641">
    <property type="entry name" value="Agenet"/>
    <property type="match status" value="1"/>
</dbReference>
<dbReference type="Pfam" id="PF16135">
    <property type="entry name" value="TDBD"/>
    <property type="match status" value="1"/>
</dbReference>
<dbReference type="GO" id="GO:0006357">
    <property type="term" value="P:regulation of transcription by RNA polymerase II"/>
    <property type="evidence" value="ECO:0007669"/>
    <property type="project" value="TreeGrafter"/>
</dbReference>
<sequence length="958" mass="109190">MAMENAGRKNNKLKRSSEGIFQVNEEVEVRRVEEGFLGSWHPGIVIKCGIPKCYVRYKNVLNSDGSDYLVTVVRISKASESSRYSVRGFIRPPPPLIEFERFDLKYGLCVDVNCQEAWWEGVIFDQGDGMQKRSVFFPDLGDEMQIEIRQLRITQDWSETTRQWERRGNWAFLELVEECQNGSFVAVSARQIWYDVLQKMKIGMRGEWAYNDKNLYRDAVRRIVNGYSGLTENQVFSGLDLPGSVVDGRLEQESVEPMNIDLNMALFDKDNLFEKEPAPLVNQVLPEFEMQSALEVAPEVVSGDSYERSKSSANQKWKSSRDSKAKICKSQSNLEQGSRKRVTKVSAPSLLPDHKPLNILSWLMDNKMVFPRSTVYYYNEEAWYHAASSWTRGKITRNGIKCYCCDIIYSFVGFEYHASGISTSTPSACIFLKDGKSLLECQIEIMQNLVTRETSEKPCSNLLLDDNDLICSLCLYGGELILCDQCPSSFHMTCLGLEHIPDGHWLCPQCRCRSCRQSKLDENEEAHAALTCAQCEHKYHVWCLENGGLDLSRCSENWFCGKSCEQIHEGLFQLLGKPVSVGVDNLTWTLVKFIEPECDDLGRIRNDSSMAESYTKLNLALSVMHECFETLKQTLSSRDIIEDVIFGRRSELKRLNFQGFYTVLLEKNEELVSVATVRVHGEKVAEVPFVGTRLHYRRHGFCRILMNGLEQFLMQLGVGRLVLPAVPSTLKTWTDSFGFAKMTDFERSKFLDYTFLNFEGSIMCHKLLMRIPPPYSESQPRCDYLPQSSVDLTKSISVSEGGMLYQQTGNTCTGNNNDRVTIATVPINMEKEISGDQQQYLNGRSSQFVHGSSSQFVHEKQGDEYNSEYTGKKVSVAQQFYSAMQLWHICLQQGCIVIGVFEQALEPIREVEYLEQWTMKNGDELCRGRGFLVIVASLWCTENPKPMGSEGILFSRNP</sequence>
<reference evidence="9 10" key="1">
    <citation type="submission" date="2024-01" db="EMBL/GenBank/DDBJ databases">
        <title>The genomes of 5 underutilized Papilionoideae crops provide insights into root nodulation and disease resistanc.</title>
        <authorList>
            <person name="Jiang F."/>
        </authorList>
    </citation>
    <scope>NUCLEOTIDE SEQUENCE [LARGE SCALE GENOMIC DNA]</scope>
    <source>
        <strain evidence="9">JINMINGXINNONG_FW02</strain>
        <tissue evidence="9">Leaves</tissue>
    </source>
</reference>
<keyword evidence="10" id="KW-1185">Reference proteome</keyword>
<keyword evidence="5" id="KW-0539">Nucleus</keyword>
<evidence type="ECO:0000259" key="8">
    <source>
        <dbReference type="PROSITE" id="PS51186"/>
    </source>
</evidence>
<dbReference type="EMBL" id="JAYMYR010000008">
    <property type="protein sequence ID" value="KAK7346153.1"/>
    <property type="molecule type" value="Genomic_DNA"/>
</dbReference>
<dbReference type="PANTHER" id="PTHR46309">
    <property type="entry name" value="PHD FINGER PROTEIN 12"/>
    <property type="match status" value="1"/>
</dbReference>
<dbReference type="Gene3D" id="3.40.630.30">
    <property type="match status" value="1"/>
</dbReference>
<dbReference type="InterPro" id="IPR032308">
    <property type="entry name" value="TDBD"/>
</dbReference>
<evidence type="ECO:0000256" key="5">
    <source>
        <dbReference type="ARBA" id="ARBA00023242"/>
    </source>
</evidence>
<dbReference type="InterPro" id="IPR019787">
    <property type="entry name" value="Znf_PHD-finger"/>
</dbReference>
<dbReference type="InterPro" id="IPR013083">
    <property type="entry name" value="Znf_RING/FYVE/PHD"/>
</dbReference>
<evidence type="ECO:0000256" key="6">
    <source>
        <dbReference type="PROSITE-ProRule" id="PRU00146"/>
    </source>
</evidence>
<dbReference type="PANTHER" id="PTHR46309:SF12">
    <property type="entry name" value="GB|AAC80581.1"/>
    <property type="match status" value="1"/>
</dbReference>
<dbReference type="SMART" id="SM00249">
    <property type="entry name" value="PHD"/>
    <property type="match status" value="2"/>
</dbReference>
<dbReference type="SUPFAM" id="SSF55729">
    <property type="entry name" value="Acyl-CoA N-acyltransferases (Nat)"/>
    <property type="match status" value="1"/>
</dbReference>
<keyword evidence="3 6" id="KW-0863">Zinc-finger</keyword>
<dbReference type="InterPro" id="IPR011011">
    <property type="entry name" value="Znf_FYVE_PHD"/>
</dbReference>
<dbReference type="GO" id="GO:0003714">
    <property type="term" value="F:transcription corepressor activity"/>
    <property type="evidence" value="ECO:0007669"/>
    <property type="project" value="InterPro"/>
</dbReference>
<dbReference type="CDD" id="cd04301">
    <property type="entry name" value="NAT_SF"/>
    <property type="match status" value="1"/>
</dbReference>
<evidence type="ECO:0008006" key="11">
    <source>
        <dbReference type="Google" id="ProtNLM"/>
    </source>
</evidence>
<dbReference type="PROSITE" id="PS50016">
    <property type="entry name" value="ZF_PHD_2"/>
    <property type="match status" value="1"/>
</dbReference>
<dbReference type="InterPro" id="IPR008395">
    <property type="entry name" value="Agenet-like_dom"/>
</dbReference>
<evidence type="ECO:0000256" key="4">
    <source>
        <dbReference type="ARBA" id="ARBA00022833"/>
    </source>
</evidence>
<dbReference type="InterPro" id="IPR001965">
    <property type="entry name" value="Znf_PHD"/>
</dbReference>
<name>A0AAN9M639_PHACN</name>
<dbReference type="PROSITE" id="PS51186">
    <property type="entry name" value="GNAT"/>
    <property type="match status" value="1"/>
</dbReference>
<dbReference type="InterPro" id="IPR059153">
    <property type="entry name" value="NSD_PHD-1st"/>
</dbReference>
<dbReference type="InterPro" id="IPR000182">
    <property type="entry name" value="GNAT_dom"/>
</dbReference>